<evidence type="ECO:0000313" key="3">
    <source>
        <dbReference type="EMBL" id="BCS95022.1"/>
    </source>
</evidence>
<dbReference type="HAMAP" id="MF_01590">
    <property type="entry name" value="tRNA_carboxymethyltr_CmoB"/>
    <property type="match status" value="1"/>
</dbReference>
<protein>
    <submittedName>
        <fullName evidence="3">tRNA U34 carboxymethyltransferase</fullName>
    </submittedName>
</protein>
<name>A0ABM7PD61_9BACT</name>
<sequence>MDALLHDLKRLGLTPVREELTDLIEEKLALVGRDFGNEKKFRELVNGLPDLHGADIDIEGRRVSVLPQPDHDPAEIEALLKGLKDLRPWRKGPYGLFGIDIDTEWNSDIKWDRLAPHIASLEGRKVLDIGASSGYYMFRMAAAQPEMVLGIDPQILFYFQYLALQRYLQIPGLYFIPAKMEEMPVFKDYFDTVFCMGVIYHRKSPIDTLKEIHDCMRPGGELVLETLIIDGESETALFPVDRYAKMRNVFFIPTVPCLANWLGRAGFTNIRCVDVSPTTLDEQRKTDWVTTESLEMFLDPDDPTKTIEGYPAPLRAVVLADAG</sequence>
<reference evidence="3 4" key="1">
    <citation type="submission" date="2021-02" db="EMBL/GenBank/DDBJ databases">
        <title>Complete genome of Desulfoluna sp. strain ASN36.</title>
        <authorList>
            <person name="Takahashi A."/>
            <person name="Kojima H."/>
            <person name="Fukui M."/>
        </authorList>
    </citation>
    <scope>NUCLEOTIDE SEQUENCE [LARGE SCALE GENOMIC DNA]</scope>
    <source>
        <strain evidence="3 4">ASN36</strain>
    </source>
</reference>
<keyword evidence="2" id="KW-0819">tRNA processing</keyword>
<dbReference type="RefSeq" id="WP_236891314.1">
    <property type="nucleotide sequence ID" value="NZ_AP024488.1"/>
</dbReference>
<evidence type="ECO:0000313" key="4">
    <source>
        <dbReference type="Proteomes" id="UP001320148"/>
    </source>
</evidence>
<gene>
    <name evidence="3" type="primary">cmoB</name>
    <name evidence="3" type="ORF">DSLASN_06540</name>
</gene>
<organism evidence="3 4">
    <name type="scientific">Desulfoluna limicola</name>
    <dbReference type="NCBI Taxonomy" id="2810562"/>
    <lineage>
        <taxon>Bacteria</taxon>
        <taxon>Pseudomonadati</taxon>
        <taxon>Thermodesulfobacteriota</taxon>
        <taxon>Desulfobacteria</taxon>
        <taxon>Desulfobacterales</taxon>
        <taxon>Desulfolunaceae</taxon>
        <taxon>Desulfoluna</taxon>
    </lineage>
</organism>
<proteinExistence type="inferred from homology"/>
<evidence type="ECO:0000256" key="2">
    <source>
        <dbReference type="ARBA" id="ARBA00022694"/>
    </source>
</evidence>
<dbReference type="Pfam" id="PF08003">
    <property type="entry name" value="Methyltransf_9"/>
    <property type="match status" value="1"/>
</dbReference>
<dbReference type="NCBIfam" id="NF011650">
    <property type="entry name" value="PRK15068.1"/>
    <property type="match status" value="1"/>
</dbReference>
<keyword evidence="4" id="KW-1185">Reference proteome</keyword>
<evidence type="ECO:0000256" key="1">
    <source>
        <dbReference type="ARBA" id="ARBA00022679"/>
    </source>
</evidence>
<dbReference type="NCBIfam" id="TIGR00452">
    <property type="entry name" value="tRNA 5-methoxyuridine(34)/uridine 5-oxyacetic acid(34) synthase CmoB"/>
    <property type="match status" value="1"/>
</dbReference>
<dbReference type="InterPro" id="IPR010017">
    <property type="entry name" value="CmoB"/>
</dbReference>
<accession>A0ABM7PD61</accession>
<keyword evidence="1" id="KW-0808">Transferase</keyword>
<dbReference type="EMBL" id="AP024488">
    <property type="protein sequence ID" value="BCS95022.1"/>
    <property type="molecule type" value="Genomic_DNA"/>
</dbReference>
<dbReference type="Gene3D" id="3.40.50.150">
    <property type="entry name" value="Vaccinia Virus protein VP39"/>
    <property type="match status" value="1"/>
</dbReference>
<dbReference type="SUPFAM" id="SSF53335">
    <property type="entry name" value="S-adenosyl-L-methionine-dependent methyltransferases"/>
    <property type="match status" value="1"/>
</dbReference>
<dbReference type="CDD" id="cd02440">
    <property type="entry name" value="AdoMet_MTases"/>
    <property type="match status" value="1"/>
</dbReference>
<dbReference type="Proteomes" id="UP001320148">
    <property type="component" value="Chromosome"/>
</dbReference>
<dbReference type="InterPro" id="IPR027555">
    <property type="entry name" value="Mo5U34_MeTrfas-like"/>
</dbReference>
<dbReference type="InterPro" id="IPR029063">
    <property type="entry name" value="SAM-dependent_MTases_sf"/>
</dbReference>